<name>A0A420KHJ6_9BURK</name>
<proteinExistence type="predicted"/>
<comment type="caution">
    <text evidence="2">The sequence shown here is derived from an EMBL/GenBank/DDBJ whole genome shotgun (WGS) entry which is preliminary data.</text>
</comment>
<dbReference type="Pfam" id="PF11804">
    <property type="entry name" value="DUF3325"/>
    <property type="match status" value="1"/>
</dbReference>
<feature type="transmembrane region" description="Helical" evidence="1">
    <location>
        <begin position="72"/>
        <end position="91"/>
    </location>
</feature>
<dbReference type="Proteomes" id="UP000216225">
    <property type="component" value="Unassembled WGS sequence"/>
</dbReference>
<dbReference type="AlphaFoldDB" id="A0A420KHJ6"/>
<reference evidence="2 3" key="1">
    <citation type="submission" date="2018-09" db="EMBL/GenBank/DDBJ databases">
        <title>Genome comparison of Alicycliphilus sp. BQ1, a polyurethanolytic bacterium, with its closest phylogenetic relatives Alicycliphilus denitrificans BC and K601, unable to attack polyurethane.</title>
        <authorList>
            <person name="Loza-Tavera H."/>
            <person name="Lozano L."/>
            <person name="Cevallos M."/>
            <person name="Maya-Lucas O."/>
            <person name="Garcia-Mena J."/>
            <person name="Hernandez J."/>
        </authorList>
    </citation>
    <scope>NUCLEOTIDE SEQUENCE [LARGE SCALE GENOMIC DNA]</scope>
    <source>
        <strain evidence="2 3">BQ1</strain>
    </source>
</reference>
<dbReference type="EMBL" id="NKDB02000001">
    <property type="protein sequence ID" value="RKJ99395.1"/>
    <property type="molecule type" value="Genomic_DNA"/>
</dbReference>
<dbReference type="RefSeq" id="WP_094436226.1">
    <property type="nucleotide sequence ID" value="NZ_AP024172.1"/>
</dbReference>
<evidence type="ECO:0000313" key="3">
    <source>
        <dbReference type="Proteomes" id="UP000216225"/>
    </source>
</evidence>
<evidence type="ECO:0000256" key="1">
    <source>
        <dbReference type="SAM" id="Phobius"/>
    </source>
</evidence>
<gene>
    <name evidence="2" type="ORF">CE154_006570</name>
</gene>
<keyword evidence="1" id="KW-0812">Transmembrane</keyword>
<sequence>MRDALLLAAAVLAATAGMGWLALAMDVHWEQVRGADPLAPSTARLLRALGALGLAASLALCLAVDHASMASLVWVMALAAAALAVAFTLTWRPRWLGPLVAWRGLARSVK</sequence>
<protein>
    <submittedName>
        <fullName evidence="2">DUF3325 family protein</fullName>
    </submittedName>
</protein>
<keyword evidence="1" id="KW-1133">Transmembrane helix</keyword>
<accession>A0A420KHJ6</accession>
<dbReference type="InterPro" id="IPR021762">
    <property type="entry name" value="DUF3325"/>
</dbReference>
<feature type="transmembrane region" description="Helical" evidence="1">
    <location>
        <begin position="48"/>
        <end position="65"/>
    </location>
</feature>
<evidence type="ECO:0000313" key="2">
    <source>
        <dbReference type="EMBL" id="RKJ99395.1"/>
    </source>
</evidence>
<organism evidence="2 3">
    <name type="scientific">Alicycliphilus denitrificans</name>
    <dbReference type="NCBI Taxonomy" id="179636"/>
    <lineage>
        <taxon>Bacteria</taxon>
        <taxon>Pseudomonadati</taxon>
        <taxon>Pseudomonadota</taxon>
        <taxon>Betaproteobacteria</taxon>
        <taxon>Burkholderiales</taxon>
        <taxon>Comamonadaceae</taxon>
        <taxon>Alicycliphilus</taxon>
    </lineage>
</organism>
<keyword evidence="1" id="KW-0472">Membrane</keyword>